<evidence type="ECO:0000313" key="12">
    <source>
        <dbReference type="Proteomes" id="UP000324897"/>
    </source>
</evidence>
<evidence type="ECO:0000256" key="6">
    <source>
        <dbReference type="ARBA" id="ARBA00022840"/>
    </source>
</evidence>
<evidence type="ECO:0000259" key="7">
    <source>
        <dbReference type="Pfam" id="PF00931"/>
    </source>
</evidence>
<dbReference type="GO" id="GO:0009626">
    <property type="term" value="P:plant-type hypersensitive response"/>
    <property type="evidence" value="ECO:0007669"/>
    <property type="project" value="UniProtKB-ARBA"/>
</dbReference>
<dbReference type="GO" id="GO:0043531">
    <property type="term" value="F:ADP binding"/>
    <property type="evidence" value="ECO:0007669"/>
    <property type="project" value="InterPro"/>
</dbReference>
<protein>
    <recommendedName>
        <fullName evidence="13">NB-ARC domain-containing protein</fullName>
    </recommendedName>
</protein>
<dbReference type="SUPFAM" id="SSF52047">
    <property type="entry name" value="RNI-like"/>
    <property type="match status" value="1"/>
</dbReference>
<evidence type="ECO:0000256" key="2">
    <source>
        <dbReference type="ARBA" id="ARBA00022614"/>
    </source>
</evidence>
<dbReference type="PANTHER" id="PTHR36766">
    <property type="entry name" value="PLANT BROAD-SPECTRUM MILDEW RESISTANCE PROTEIN RPW8"/>
    <property type="match status" value="1"/>
</dbReference>
<dbReference type="InterPro" id="IPR058922">
    <property type="entry name" value="WHD_DRP"/>
</dbReference>
<evidence type="ECO:0000256" key="1">
    <source>
        <dbReference type="ARBA" id="ARBA00008894"/>
    </source>
</evidence>
<dbReference type="InterPro" id="IPR056789">
    <property type="entry name" value="LRR_R13L1-DRL21"/>
</dbReference>
<dbReference type="InterPro" id="IPR003591">
    <property type="entry name" value="Leu-rich_rpt_typical-subtyp"/>
</dbReference>
<dbReference type="Gene3D" id="1.10.8.430">
    <property type="entry name" value="Helical domain of apoptotic protease-activating factors"/>
    <property type="match status" value="1"/>
</dbReference>
<accession>A0A5J9WRF0</accession>
<keyword evidence="4" id="KW-0547">Nucleotide-binding</keyword>
<dbReference type="Pfam" id="PF00931">
    <property type="entry name" value="NB-ARC"/>
    <property type="match status" value="1"/>
</dbReference>
<dbReference type="EMBL" id="RWGY01000002">
    <property type="protein sequence ID" value="TVU50671.1"/>
    <property type="molecule type" value="Genomic_DNA"/>
</dbReference>
<organism evidence="11 12">
    <name type="scientific">Eragrostis curvula</name>
    <name type="common">weeping love grass</name>
    <dbReference type="NCBI Taxonomy" id="38414"/>
    <lineage>
        <taxon>Eukaryota</taxon>
        <taxon>Viridiplantae</taxon>
        <taxon>Streptophyta</taxon>
        <taxon>Embryophyta</taxon>
        <taxon>Tracheophyta</taxon>
        <taxon>Spermatophyta</taxon>
        <taxon>Magnoliopsida</taxon>
        <taxon>Liliopsida</taxon>
        <taxon>Poales</taxon>
        <taxon>Poaceae</taxon>
        <taxon>PACMAD clade</taxon>
        <taxon>Chloridoideae</taxon>
        <taxon>Eragrostideae</taxon>
        <taxon>Eragrostidinae</taxon>
        <taxon>Eragrostis</taxon>
    </lineage>
</organism>
<dbReference type="SUPFAM" id="SSF52540">
    <property type="entry name" value="P-loop containing nucleoside triphosphate hydrolases"/>
    <property type="match status" value="1"/>
</dbReference>
<keyword evidence="5" id="KW-0611">Plant defense</keyword>
<dbReference type="GO" id="GO:0042742">
    <property type="term" value="P:defense response to bacterium"/>
    <property type="evidence" value="ECO:0007669"/>
    <property type="project" value="UniProtKB-ARBA"/>
</dbReference>
<comment type="similarity">
    <text evidence="1">Belongs to the disease resistance NB-LRR family.</text>
</comment>
<keyword evidence="3" id="KW-0677">Repeat</keyword>
<dbReference type="AlphaFoldDB" id="A0A5J9WRF0"/>
<dbReference type="Pfam" id="PF18052">
    <property type="entry name" value="Rx_N"/>
    <property type="match status" value="1"/>
</dbReference>
<evidence type="ECO:0000256" key="3">
    <source>
        <dbReference type="ARBA" id="ARBA00022737"/>
    </source>
</evidence>
<evidence type="ECO:0008006" key="13">
    <source>
        <dbReference type="Google" id="ProtNLM"/>
    </source>
</evidence>
<proteinExistence type="inferred from homology"/>
<dbReference type="GO" id="GO:0002758">
    <property type="term" value="P:innate immune response-activating signaling pathway"/>
    <property type="evidence" value="ECO:0007669"/>
    <property type="project" value="UniProtKB-ARBA"/>
</dbReference>
<keyword evidence="12" id="KW-1185">Reference proteome</keyword>
<comment type="caution">
    <text evidence="11">The sequence shown here is derived from an EMBL/GenBank/DDBJ whole genome shotgun (WGS) entry which is preliminary data.</text>
</comment>
<keyword evidence="6" id="KW-0067">ATP-binding</keyword>
<dbReference type="OrthoDB" id="616692at2759"/>
<gene>
    <name evidence="11" type="ORF">EJB05_02050</name>
</gene>
<dbReference type="InterPro" id="IPR032675">
    <property type="entry name" value="LRR_dom_sf"/>
</dbReference>
<reference evidence="11 12" key="1">
    <citation type="journal article" date="2019" name="Sci. Rep.">
        <title>A high-quality genome of Eragrostis curvula grass provides insights into Poaceae evolution and supports new strategies to enhance forage quality.</title>
        <authorList>
            <person name="Carballo J."/>
            <person name="Santos B.A.C.M."/>
            <person name="Zappacosta D."/>
            <person name="Garbus I."/>
            <person name="Selva J.P."/>
            <person name="Gallo C.A."/>
            <person name="Diaz A."/>
            <person name="Albertini E."/>
            <person name="Caccamo M."/>
            <person name="Echenique V."/>
        </authorList>
    </citation>
    <scope>NUCLEOTIDE SEQUENCE [LARGE SCALE GENOMIC DNA]</scope>
    <source>
        <strain evidence="12">cv. Victoria</strain>
        <tissue evidence="11">Leaf</tissue>
    </source>
</reference>
<evidence type="ECO:0000259" key="10">
    <source>
        <dbReference type="Pfam" id="PF25019"/>
    </source>
</evidence>
<dbReference type="Gene3D" id="3.80.10.10">
    <property type="entry name" value="Ribonuclease Inhibitor"/>
    <property type="match status" value="3"/>
</dbReference>
<dbReference type="InterPro" id="IPR027417">
    <property type="entry name" value="P-loop_NTPase"/>
</dbReference>
<dbReference type="InterPro" id="IPR002182">
    <property type="entry name" value="NB-ARC"/>
</dbReference>
<dbReference type="InterPro" id="IPR036388">
    <property type="entry name" value="WH-like_DNA-bd_sf"/>
</dbReference>
<dbReference type="SUPFAM" id="SSF52058">
    <property type="entry name" value="L domain-like"/>
    <property type="match status" value="1"/>
</dbReference>
<sequence>MSGVEAAVVSATVSTTLKVVANIIVPLIIKEYTSVVGAEKDLRELHGLVEEINCWLETAGDKAIGSGPSFSWLNRLKDISFDVHDLVDEFQLEADKNEVDGDGRKHTVSRYLRTKPKAFLFQCKAARKIKAIKKRFAEIVKQRTEFSAITNSSHLVRHTNRTTGEMPSLPNADTASVLGRDQEKHQIISKLVETNGQHIIKILSVIGLGGSGKSSLANLVFNDGNFVQEHFKVRLWVHVSQEFDVTKLIEKLFEAIVGEKSERYPLQQMTKIISDELTGKRFLIVLDDVWTDDRILWGEFMVHLKSSVPAGSWVLLTTRSRRVAEVADSAHIFDLPALSESDSWKVFKQSFGMAAKGLDTEFIEVGKEIVNKCGGVPLAIKVLAGVLHDKEYIEEWQAMRDSNLLDVEGKEHRVFACLKLSYFNLPSHLKQCFQICSLFPKGYSIDKEILIDQWIAHDMITPLQGVNCLEHIGHRYFNSLVQMFLLQDLKEGYYGRVTCRLHDLVHDLSRYILGDEISLLVPSETSTSTKSYRYFSLTEKSSDRPPKTIFKKTRAIYVTTSHLHNFISHKALKNATHMRSIIVESVNATTLPTVILQMKYLRYLRISNLGGETLPSAISGIWSLKTLVISGHDLVELPESIGKLQKLRTLDLSWCGKLKRLPDSIGDCPMVRSINLTCCRQLRELPHSIGRNKNLTVLRLGGTSIEKLPTSITSLANLECLDLQLCYLLVELPEGIGNLKKLEVLNLNQSSTRLESMPVGIGQLTRLKRLNLFVVGDCVQSASISELGNLNRISGELRIRGIARLMDLEHVHMARLKEMENLKNLSLEWGRNDVVNAEMELVVFDGLEPPPGIEDLYISQYAGVKFAWWMLKQDGSTVHGLPHFSCLTIMYLNDLPNLKQLQGLVELPCLKKLLLCKMPSLETISGGPFPSLLLLHLEKLSSLKEVWMVTERTLASEEGVCSTNNNNNPNHLGQLQVGSHLSILRMERCPKLKVRPCLPSTLEELHLQGCNEQQMLLAQGQESSSVLSFDHQKLKELVLGDTTSTATSGSGCGLEVLKYLPALEELVIGPFPALLQIPEWLGDLRNLHSLMITDCPGLSSLPQSLENLTSLRRLVLHECTFQQLPQCLWELRSLHRLRLWQLPNLSSLPKSMCHLTSLEELIISDCKELTSLPNEMQGLTALHRLHIFGCPDLQRRCKRGTGEDWHLISHIPDVRV</sequence>
<evidence type="ECO:0000256" key="5">
    <source>
        <dbReference type="ARBA" id="ARBA00022821"/>
    </source>
</evidence>
<dbReference type="Pfam" id="PF23559">
    <property type="entry name" value="WHD_DRP"/>
    <property type="match status" value="1"/>
</dbReference>
<evidence type="ECO:0000256" key="4">
    <source>
        <dbReference type="ARBA" id="ARBA00022741"/>
    </source>
</evidence>
<name>A0A5J9WRF0_9POAL</name>
<dbReference type="GO" id="GO:0005524">
    <property type="term" value="F:ATP binding"/>
    <property type="evidence" value="ECO:0007669"/>
    <property type="project" value="UniProtKB-KW"/>
</dbReference>
<dbReference type="Gene3D" id="3.40.50.300">
    <property type="entry name" value="P-loop containing nucleotide triphosphate hydrolases"/>
    <property type="match status" value="1"/>
</dbReference>
<evidence type="ECO:0000259" key="9">
    <source>
        <dbReference type="Pfam" id="PF23559"/>
    </source>
</evidence>
<feature type="domain" description="R13L1/DRL21-like LRR repeat region" evidence="10">
    <location>
        <begin position="784"/>
        <end position="918"/>
    </location>
</feature>
<dbReference type="InterPro" id="IPR041118">
    <property type="entry name" value="Rx_N"/>
</dbReference>
<dbReference type="PANTHER" id="PTHR36766:SF56">
    <property type="match status" value="1"/>
</dbReference>
<dbReference type="Proteomes" id="UP000324897">
    <property type="component" value="Chromosome 6"/>
</dbReference>
<feature type="domain" description="Disease resistance protein winged helix" evidence="9">
    <location>
        <begin position="438"/>
        <end position="508"/>
    </location>
</feature>
<feature type="non-terminal residue" evidence="11">
    <location>
        <position position="1"/>
    </location>
</feature>
<feature type="domain" description="Disease resistance N-terminal" evidence="8">
    <location>
        <begin position="19"/>
        <end position="102"/>
    </location>
</feature>
<dbReference type="PRINTS" id="PR00364">
    <property type="entry name" value="DISEASERSIST"/>
</dbReference>
<evidence type="ECO:0000259" key="8">
    <source>
        <dbReference type="Pfam" id="PF18052"/>
    </source>
</evidence>
<keyword evidence="2" id="KW-0433">Leucine-rich repeat</keyword>
<feature type="domain" description="NB-ARC" evidence="7">
    <location>
        <begin position="181"/>
        <end position="352"/>
    </location>
</feature>
<feature type="domain" description="R13L1/DRL21-like LRR repeat region" evidence="10">
    <location>
        <begin position="1034"/>
        <end position="1119"/>
    </location>
</feature>
<evidence type="ECO:0000313" key="11">
    <source>
        <dbReference type="EMBL" id="TVU50671.1"/>
    </source>
</evidence>
<dbReference type="FunFam" id="1.10.10.10:FF:000322">
    <property type="entry name" value="Probable disease resistance protein At1g63360"/>
    <property type="match status" value="1"/>
</dbReference>
<dbReference type="SMART" id="SM00369">
    <property type="entry name" value="LRR_TYP"/>
    <property type="match status" value="4"/>
</dbReference>
<dbReference type="InterPro" id="IPR042197">
    <property type="entry name" value="Apaf_helical"/>
</dbReference>
<dbReference type="Gene3D" id="1.20.5.4130">
    <property type="match status" value="1"/>
</dbReference>
<dbReference type="Gene3D" id="1.10.10.10">
    <property type="entry name" value="Winged helix-like DNA-binding domain superfamily/Winged helix DNA-binding domain"/>
    <property type="match status" value="1"/>
</dbReference>
<dbReference type="Gramene" id="TVU50671">
    <property type="protein sequence ID" value="TVU50671"/>
    <property type="gene ID" value="EJB05_02050"/>
</dbReference>
<dbReference type="Pfam" id="PF25019">
    <property type="entry name" value="LRR_R13L1-DRL21"/>
    <property type="match status" value="2"/>
</dbReference>